<evidence type="ECO:0000256" key="2">
    <source>
        <dbReference type="ARBA" id="ARBA00004956"/>
    </source>
</evidence>
<dbReference type="GO" id="GO:0004075">
    <property type="term" value="F:biotin carboxylase activity"/>
    <property type="evidence" value="ECO:0007669"/>
    <property type="project" value="UniProtKB-EC"/>
</dbReference>
<evidence type="ECO:0000256" key="7">
    <source>
        <dbReference type="ARBA" id="ARBA00022741"/>
    </source>
</evidence>
<dbReference type="Proteomes" id="UP000242310">
    <property type="component" value="Unassembled WGS sequence"/>
</dbReference>
<dbReference type="SUPFAM" id="SSF51246">
    <property type="entry name" value="Rudiment single hybrid motif"/>
    <property type="match status" value="1"/>
</dbReference>
<evidence type="ECO:0000256" key="4">
    <source>
        <dbReference type="ARBA" id="ARBA00013263"/>
    </source>
</evidence>
<keyword evidence="5" id="KW-0444">Lipid biosynthesis</keyword>
<gene>
    <name evidence="16" type="ORF">B0H94_107188</name>
</gene>
<comment type="catalytic activity">
    <reaction evidence="12">
        <text>N(6)-biotinyl-L-lysyl-[protein] + hydrogencarbonate + ATP = N(6)-carboxybiotinyl-L-lysyl-[protein] + ADP + phosphate + H(+)</text>
        <dbReference type="Rhea" id="RHEA:13501"/>
        <dbReference type="Rhea" id="RHEA-COMP:10505"/>
        <dbReference type="Rhea" id="RHEA-COMP:10506"/>
        <dbReference type="ChEBI" id="CHEBI:15378"/>
        <dbReference type="ChEBI" id="CHEBI:17544"/>
        <dbReference type="ChEBI" id="CHEBI:30616"/>
        <dbReference type="ChEBI" id="CHEBI:43474"/>
        <dbReference type="ChEBI" id="CHEBI:83144"/>
        <dbReference type="ChEBI" id="CHEBI:83145"/>
        <dbReference type="ChEBI" id="CHEBI:456216"/>
        <dbReference type="EC" id="6.3.4.14"/>
    </reaction>
</comment>
<keyword evidence="10" id="KW-0275">Fatty acid biosynthesis</keyword>
<comment type="subunit">
    <text evidence="3">Acetyl-CoA carboxylase is a heterohexamer of biotin carboxyl carrier protein, biotin carboxylase and the two subunits of carboxyl transferase in a 2:2 complex.</text>
</comment>
<dbReference type="PROSITE" id="PS50979">
    <property type="entry name" value="BC"/>
    <property type="match status" value="1"/>
</dbReference>
<keyword evidence="11" id="KW-0092">Biotin</keyword>
<dbReference type="InterPro" id="IPR005479">
    <property type="entry name" value="CPAse_ATP-bd"/>
</dbReference>
<evidence type="ECO:0000256" key="3">
    <source>
        <dbReference type="ARBA" id="ARBA00011750"/>
    </source>
</evidence>
<dbReference type="Pfam" id="PF02785">
    <property type="entry name" value="Biotin_carb_C"/>
    <property type="match status" value="1"/>
</dbReference>
<dbReference type="FunFam" id="3.30.1490.20:FF:000003">
    <property type="entry name" value="acetyl-CoA carboxylase isoform X1"/>
    <property type="match status" value="1"/>
</dbReference>
<keyword evidence="8" id="KW-0276">Fatty acid metabolism</keyword>
<evidence type="ECO:0000256" key="12">
    <source>
        <dbReference type="ARBA" id="ARBA00048600"/>
    </source>
</evidence>
<evidence type="ECO:0000313" key="17">
    <source>
        <dbReference type="Proteomes" id="UP000242310"/>
    </source>
</evidence>
<dbReference type="PROSITE" id="PS50975">
    <property type="entry name" value="ATP_GRASP"/>
    <property type="match status" value="1"/>
</dbReference>
<evidence type="ECO:0000313" key="16">
    <source>
        <dbReference type="EMBL" id="PSL45183.1"/>
    </source>
</evidence>
<dbReference type="GO" id="GO:0005524">
    <property type="term" value="F:ATP binding"/>
    <property type="evidence" value="ECO:0007669"/>
    <property type="project" value="UniProtKB-UniRule"/>
</dbReference>
<dbReference type="GO" id="GO:0006633">
    <property type="term" value="P:fatty acid biosynthetic process"/>
    <property type="evidence" value="ECO:0007669"/>
    <property type="project" value="UniProtKB-KW"/>
</dbReference>
<dbReference type="EC" id="6.3.4.14" evidence="4"/>
<dbReference type="SUPFAM" id="SSF56059">
    <property type="entry name" value="Glutathione synthetase ATP-binding domain-like"/>
    <property type="match status" value="1"/>
</dbReference>
<dbReference type="Pfam" id="PF02786">
    <property type="entry name" value="CPSase_L_D2"/>
    <property type="match status" value="1"/>
</dbReference>
<keyword evidence="6" id="KW-0436">Ligase</keyword>
<dbReference type="EMBL" id="PYAV01000007">
    <property type="protein sequence ID" value="PSL45183.1"/>
    <property type="molecule type" value="Genomic_DNA"/>
</dbReference>
<dbReference type="OrthoDB" id="9807469at2"/>
<keyword evidence="7 13" id="KW-0547">Nucleotide-binding</keyword>
<evidence type="ECO:0000256" key="6">
    <source>
        <dbReference type="ARBA" id="ARBA00022598"/>
    </source>
</evidence>
<dbReference type="InterPro" id="IPR050856">
    <property type="entry name" value="Biotin_carboxylase_complex"/>
</dbReference>
<reference evidence="16 17" key="1">
    <citation type="submission" date="2018-03" db="EMBL/GenBank/DDBJ databases">
        <title>Genomic Encyclopedia of Type Strains, Phase III (KMG-III): the genomes of soil and plant-associated and newly described type strains.</title>
        <authorList>
            <person name="Whitman W."/>
        </authorList>
    </citation>
    <scope>NUCLEOTIDE SEQUENCE [LARGE SCALE GENOMIC DNA]</scope>
    <source>
        <strain evidence="16 17">CGMCC 1.07653</strain>
    </source>
</reference>
<evidence type="ECO:0000256" key="9">
    <source>
        <dbReference type="ARBA" id="ARBA00022840"/>
    </source>
</evidence>
<keyword evidence="9 13" id="KW-0067">ATP-binding</keyword>
<evidence type="ECO:0000256" key="13">
    <source>
        <dbReference type="PROSITE-ProRule" id="PRU00409"/>
    </source>
</evidence>
<dbReference type="PANTHER" id="PTHR18866">
    <property type="entry name" value="CARBOXYLASE:PYRUVATE/ACETYL-COA/PROPIONYL-COA CARBOXYLASE"/>
    <property type="match status" value="1"/>
</dbReference>
<evidence type="ECO:0000256" key="10">
    <source>
        <dbReference type="ARBA" id="ARBA00023160"/>
    </source>
</evidence>
<dbReference type="FunFam" id="3.30.470.20:FF:000028">
    <property type="entry name" value="Methylcrotonoyl-CoA carboxylase subunit alpha, mitochondrial"/>
    <property type="match status" value="1"/>
</dbReference>
<dbReference type="FunFam" id="3.40.50.20:FF:000010">
    <property type="entry name" value="Propionyl-CoA carboxylase subunit alpha"/>
    <property type="match status" value="1"/>
</dbReference>
<dbReference type="InterPro" id="IPR016185">
    <property type="entry name" value="PreATP-grasp_dom_sf"/>
</dbReference>
<dbReference type="InterPro" id="IPR005482">
    <property type="entry name" value="Biotin_COase_C"/>
</dbReference>
<dbReference type="AlphaFoldDB" id="A0A2P8HG39"/>
<keyword evidence="17" id="KW-1185">Reference proteome</keyword>
<dbReference type="PROSITE" id="PS00867">
    <property type="entry name" value="CPSASE_2"/>
    <property type="match status" value="1"/>
</dbReference>
<organism evidence="16 17">
    <name type="scientific">Salsuginibacillus halophilus</name>
    <dbReference type="NCBI Taxonomy" id="517424"/>
    <lineage>
        <taxon>Bacteria</taxon>
        <taxon>Bacillati</taxon>
        <taxon>Bacillota</taxon>
        <taxon>Bacilli</taxon>
        <taxon>Bacillales</taxon>
        <taxon>Bacillaceae</taxon>
        <taxon>Salsuginibacillus</taxon>
    </lineage>
</organism>
<evidence type="ECO:0000256" key="5">
    <source>
        <dbReference type="ARBA" id="ARBA00022516"/>
    </source>
</evidence>
<dbReference type="SUPFAM" id="SSF52440">
    <property type="entry name" value="PreATP-grasp domain"/>
    <property type="match status" value="1"/>
</dbReference>
<dbReference type="InterPro" id="IPR011761">
    <property type="entry name" value="ATP-grasp"/>
</dbReference>
<dbReference type="InterPro" id="IPR011764">
    <property type="entry name" value="Biotin_carboxylation_dom"/>
</dbReference>
<dbReference type="SMART" id="SM00878">
    <property type="entry name" value="Biotin_carb_C"/>
    <property type="match status" value="1"/>
</dbReference>
<proteinExistence type="predicted"/>
<dbReference type="InterPro" id="IPR005481">
    <property type="entry name" value="BC-like_N"/>
</dbReference>
<feature type="domain" description="Biotin carboxylation" evidence="15">
    <location>
        <begin position="1"/>
        <end position="445"/>
    </location>
</feature>
<dbReference type="PANTHER" id="PTHR18866:SF128">
    <property type="entry name" value="UREA AMIDOLYASE"/>
    <property type="match status" value="1"/>
</dbReference>
<evidence type="ECO:0000259" key="14">
    <source>
        <dbReference type="PROSITE" id="PS50975"/>
    </source>
</evidence>
<dbReference type="Gene3D" id="3.30.470.20">
    <property type="entry name" value="ATP-grasp fold, B domain"/>
    <property type="match status" value="1"/>
</dbReference>
<evidence type="ECO:0000256" key="1">
    <source>
        <dbReference type="ARBA" id="ARBA00003761"/>
    </source>
</evidence>
<evidence type="ECO:0000259" key="15">
    <source>
        <dbReference type="PROSITE" id="PS50979"/>
    </source>
</evidence>
<dbReference type="NCBIfam" id="NF006367">
    <property type="entry name" value="PRK08591.1"/>
    <property type="match status" value="1"/>
</dbReference>
<comment type="function">
    <text evidence="1">This protein is a component of the acetyl coenzyme A carboxylase complex; first, biotin carboxylase catalyzes the carboxylation of the carrier protein and then the transcarboxylase transfers the carboxyl group to form malonyl-CoA.</text>
</comment>
<dbReference type="RefSeq" id="WP_106588828.1">
    <property type="nucleotide sequence ID" value="NZ_PYAV01000007.1"/>
</dbReference>
<feature type="domain" description="ATP-grasp" evidence="14">
    <location>
        <begin position="120"/>
        <end position="317"/>
    </location>
</feature>
<comment type="pathway">
    <text evidence="2">Lipid metabolism; malonyl-CoA biosynthesis; malonyl-CoA from acetyl-CoA: step 1/1.</text>
</comment>
<dbReference type="GO" id="GO:0046872">
    <property type="term" value="F:metal ion binding"/>
    <property type="evidence" value="ECO:0007669"/>
    <property type="project" value="InterPro"/>
</dbReference>
<accession>A0A2P8HG39</accession>
<dbReference type="Pfam" id="PF00289">
    <property type="entry name" value="Biotin_carb_N"/>
    <property type="match status" value="1"/>
</dbReference>
<sequence length="450" mass="48967">MFQKVLIANRGEIARRVIRACREEGIQSVAVYSDADAEAPHVREADAAVRLGPANVKESYLNVDAVIAAAKAEGVDAVHPGYGLLSENGAFARRVQAEGMTFIGPAPDIMELMGSKLEARKQMKAAGVPVIPGTEEAAADEDAAARAAADIGYPVMLKASAGGGGIGMQLVQDEEELRKAFAGNQHRAEQFFGDGAMYVEKALIRPRHVEIQLLADAHGNVIYAGERDCSIQRRNQKVVEEAPAPHISDGLRKKMGEASVKAAEKIGYTNAGTVEFLVDEHENFYFLEMNTRLQVEHPVTEEVTGIDLVRSQLAVAAGEVLSYSQNDISLTGHAIEVRIYAEDPERFLPSPGTIQHVELPEGEGIRHECWVESGTKVTPYYDPMLAKMISRGGSRAEAVERMQTALKAYEVEGIKTNIPFLIRVMESEAFQTGELSTSFIEEFQRASNNA</sequence>
<name>A0A2P8HG39_9BACI</name>
<evidence type="ECO:0000256" key="11">
    <source>
        <dbReference type="ARBA" id="ARBA00023267"/>
    </source>
</evidence>
<dbReference type="PROSITE" id="PS00866">
    <property type="entry name" value="CPSASE_1"/>
    <property type="match status" value="1"/>
</dbReference>
<protein>
    <recommendedName>
        <fullName evidence="4">biotin carboxylase</fullName>
        <ecNumber evidence="4">6.3.4.14</ecNumber>
    </recommendedName>
</protein>
<evidence type="ECO:0000256" key="8">
    <source>
        <dbReference type="ARBA" id="ARBA00022832"/>
    </source>
</evidence>
<keyword evidence="10" id="KW-0443">Lipid metabolism</keyword>
<comment type="caution">
    <text evidence="16">The sequence shown here is derived from an EMBL/GenBank/DDBJ whole genome shotgun (WGS) entry which is preliminary data.</text>
</comment>
<dbReference type="InterPro" id="IPR011054">
    <property type="entry name" value="Rudment_hybrid_motif"/>
</dbReference>